<gene>
    <name evidence="6" type="ORF">ENS56_03555</name>
</gene>
<sequence>MHKFLSYSFILTIISVLGCSFKPTGENIIIISGSDTMYELNEKLANEYMKENPEVSVYVKGGGTKLGINDLIKNKTDICASSRNLKPDEAKLLAEYYGSLALVYLIAKDGLSIYVNPSNFVNDLTLEQVKKIFTGKINNWKDVGGKDTVIIPVLRNPNSGTYLYFKEHVLDNEDYTESGITLPSTREMVKFISENENAIGYGGVGYKEGVIQIRIDGIPPTELNIRNDTYPITRYLHFFLSKSPSGRVKDFIDWVLSPSGQSVIRNAGFISLWEYSL</sequence>
<comment type="similarity">
    <text evidence="1 4">Belongs to the PstS family.</text>
</comment>
<keyword evidence="4" id="KW-0592">Phosphate transport</keyword>
<dbReference type="InterPro" id="IPR050811">
    <property type="entry name" value="Phosphate_ABC_transporter"/>
</dbReference>
<name>A0A832DLR0_9BACT</name>
<evidence type="ECO:0000256" key="1">
    <source>
        <dbReference type="ARBA" id="ARBA00008725"/>
    </source>
</evidence>
<dbReference type="SUPFAM" id="SSF53850">
    <property type="entry name" value="Periplasmic binding protein-like II"/>
    <property type="match status" value="1"/>
</dbReference>
<dbReference type="GO" id="GO:0042301">
    <property type="term" value="F:phosphate ion binding"/>
    <property type="evidence" value="ECO:0007669"/>
    <property type="project" value="UniProtKB-UniRule"/>
</dbReference>
<protein>
    <recommendedName>
        <fullName evidence="4">Phosphate-binding protein</fullName>
    </recommendedName>
</protein>
<dbReference type="PANTHER" id="PTHR30570">
    <property type="entry name" value="PERIPLASMIC PHOSPHATE BINDING COMPONENT OF PHOSPHATE ABC TRANSPORTER"/>
    <property type="match status" value="1"/>
</dbReference>
<evidence type="ECO:0000256" key="3">
    <source>
        <dbReference type="ARBA" id="ARBA00022729"/>
    </source>
</evidence>
<keyword evidence="3" id="KW-0732">Signal</keyword>
<dbReference type="NCBIfam" id="TIGR02136">
    <property type="entry name" value="ptsS_2"/>
    <property type="match status" value="1"/>
</dbReference>
<comment type="caution">
    <text evidence="6">The sequence shown here is derived from an EMBL/GenBank/DDBJ whole genome shotgun (WGS) entry which is preliminary data.</text>
</comment>
<evidence type="ECO:0000256" key="2">
    <source>
        <dbReference type="ARBA" id="ARBA00022448"/>
    </source>
</evidence>
<dbReference type="GO" id="GO:0006817">
    <property type="term" value="P:phosphate ion transport"/>
    <property type="evidence" value="ECO:0007669"/>
    <property type="project" value="UniProtKB-UniRule"/>
</dbReference>
<evidence type="ECO:0000256" key="4">
    <source>
        <dbReference type="RuleBase" id="RU367119"/>
    </source>
</evidence>
<accession>A0A832DLR0</accession>
<evidence type="ECO:0000313" key="6">
    <source>
        <dbReference type="EMBL" id="HGT47091.1"/>
    </source>
</evidence>
<organism evidence="6">
    <name type="scientific">Ignavibacterium album</name>
    <dbReference type="NCBI Taxonomy" id="591197"/>
    <lineage>
        <taxon>Bacteria</taxon>
        <taxon>Pseudomonadati</taxon>
        <taxon>Ignavibacteriota</taxon>
        <taxon>Ignavibacteria</taxon>
        <taxon>Ignavibacteriales</taxon>
        <taxon>Ignavibacteriaceae</taxon>
        <taxon>Ignavibacterium</taxon>
    </lineage>
</organism>
<dbReference type="Pfam" id="PF12849">
    <property type="entry name" value="PBP_like_2"/>
    <property type="match status" value="1"/>
</dbReference>
<dbReference type="InterPro" id="IPR011862">
    <property type="entry name" value="Phos-bd"/>
</dbReference>
<dbReference type="PROSITE" id="PS51257">
    <property type="entry name" value="PROKAR_LIPOPROTEIN"/>
    <property type="match status" value="1"/>
</dbReference>
<proteinExistence type="inferred from homology"/>
<feature type="domain" description="PBP" evidence="5">
    <location>
        <begin position="26"/>
        <end position="258"/>
    </location>
</feature>
<dbReference type="AlphaFoldDB" id="A0A832DLR0"/>
<comment type="function">
    <text evidence="4">Involved in the system for phosphate transport across the cytoplasmic membrane.</text>
</comment>
<dbReference type="EMBL" id="DSVI01000004">
    <property type="protein sequence ID" value="HGT47091.1"/>
    <property type="molecule type" value="Genomic_DNA"/>
</dbReference>
<dbReference type="InterPro" id="IPR024370">
    <property type="entry name" value="PBP_domain"/>
</dbReference>
<reference evidence="6" key="1">
    <citation type="journal article" date="2020" name="mSystems">
        <title>Genome- and Community-Level Interaction Insights into Carbon Utilization and Element Cycling Functions of Hydrothermarchaeota in Hydrothermal Sediment.</title>
        <authorList>
            <person name="Zhou Z."/>
            <person name="Liu Y."/>
            <person name="Xu W."/>
            <person name="Pan J."/>
            <person name="Luo Z.H."/>
            <person name="Li M."/>
        </authorList>
    </citation>
    <scope>NUCLEOTIDE SEQUENCE [LARGE SCALE GENOMIC DNA]</scope>
    <source>
        <strain evidence="6">SpSt-500</strain>
    </source>
</reference>
<dbReference type="CDD" id="cd13653">
    <property type="entry name" value="PBP2_phosphate_like_1"/>
    <property type="match status" value="1"/>
</dbReference>
<evidence type="ECO:0000259" key="5">
    <source>
        <dbReference type="Pfam" id="PF12849"/>
    </source>
</evidence>
<dbReference type="PANTHER" id="PTHR30570:SF1">
    <property type="entry name" value="PHOSPHATE-BINDING PROTEIN PSTS"/>
    <property type="match status" value="1"/>
</dbReference>
<keyword evidence="2 4" id="KW-0813">Transport</keyword>
<dbReference type="Gene3D" id="3.40.190.10">
    <property type="entry name" value="Periplasmic binding protein-like II"/>
    <property type="match status" value="2"/>
</dbReference>